<evidence type="ECO:0000313" key="2">
    <source>
        <dbReference type="EMBL" id="KAJ6690915.1"/>
    </source>
</evidence>
<gene>
    <name evidence="2" type="ORF">OIU74_015570</name>
</gene>
<dbReference type="Pfam" id="PF00931">
    <property type="entry name" value="NB-ARC"/>
    <property type="match status" value="1"/>
</dbReference>
<accession>A0A9Q0SVJ5</accession>
<dbReference type="EMBL" id="JAPFFM010000018">
    <property type="protein sequence ID" value="KAJ6690915.1"/>
    <property type="molecule type" value="Genomic_DNA"/>
</dbReference>
<reference evidence="2" key="1">
    <citation type="submission" date="2022-11" db="EMBL/GenBank/DDBJ databases">
        <authorList>
            <person name="Hyden B.L."/>
            <person name="Feng K."/>
            <person name="Yates T."/>
            <person name="Jawdy S."/>
            <person name="Smart L.B."/>
            <person name="Muchero W."/>
        </authorList>
    </citation>
    <scope>NUCLEOTIDE SEQUENCE</scope>
    <source>
        <tissue evidence="2">Shoot tip</tissue>
    </source>
</reference>
<reference evidence="2" key="2">
    <citation type="journal article" date="2023" name="Int. J. Mol. Sci.">
        <title>De Novo Assembly and Annotation of 11 Diverse Shrub Willow (Salix) Genomes Reveals Novel Gene Organization in Sex-Linked Regions.</title>
        <authorList>
            <person name="Hyden B."/>
            <person name="Feng K."/>
            <person name="Yates T.B."/>
            <person name="Jawdy S."/>
            <person name="Cereghino C."/>
            <person name="Smart L.B."/>
            <person name="Muchero W."/>
        </authorList>
    </citation>
    <scope>NUCLEOTIDE SEQUENCE</scope>
    <source>
        <tissue evidence="2">Shoot tip</tissue>
    </source>
</reference>
<dbReference type="AlphaFoldDB" id="A0A9Q0SVJ5"/>
<dbReference type="Proteomes" id="UP001151752">
    <property type="component" value="Chromosome 17"/>
</dbReference>
<keyword evidence="3" id="KW-1185">Reference proteome</keyword>
<proteinExistence type="predicted"/>
<feature type="domain" description="NB-ARC" evidence="1">
    <location>
        <begin position="6"/>
        <end position="50"/>
    </location>
</feature>
<name>A0A9Q0SVJ5_9ROSI</name>
<dbReference type="InterPro" id="IPR002182">
    <property type="entry name" value="NB-ARC"/>
</dbReference>
<dbReference type="GO" id="GO:0043531">
    <property type="term" value="F:ADP binding"/>
    <property type="evidence" value="ECO:0007669"/>
    <property type="project" value="InterPro"/>
</dbReference>
<sequence length="78" mass="9118">MLRYGAKGSIVLVTTRIEMVALRMATTFVHQMGRLSEEDSWDMFQRLALGMRRKEEQYKNAITTKAMRSQKFLELSVM</sequence>
<evidence type="ECO:0000259" key="1">
    <source>
        <dbReference type="Pfam" id="PF00931"/>
    </source>
</evidence>
<evidence type="ECO:0000313" key="3">
    <source>
        <dbReference type="Proteomes" id="UP001151752"/>
    </source>
</evidence>
<comment type="caution">
    <text evidence="2">The sequence shown here is derived from an EMBL/GenBank/DDBJ whole genome shotgun (WGS) entry which is preliminary data.</text>
</comment>
<protein>
    <recommendedName>
        <fullName evidence="1">NB-ARC domain-containing protein</fullName>
    </recommendedName>
</protein>
<dbReference type="InterPro" id="IPR027417">
    <property type="entry name" value="P-loop_NTPase"/>
</dbReference>
<dbReference type="SUPFAM" id="SSF52540">
    <property type="entry name" value="P-loop containing nucleoside triphosphate hydrolases"/>
    <property type="match status" value="1"/>
</dbReference>
<organism evidence="2 3">
    <name type="scientific">Salix koriyanagi</name>
    <dbReference type="NCBI Taxonomy" id="2511006"/>
    <lineage>
        <taxon>Eukaryota</taxon>
        <taxon>Viridiplantae</taxon>
        <taxon>Streptophyta</taxon>
        <taxon>Embryophyta</taxon>
        <taxon>Tracheophyta</taxon>
        <taxon>Spermatophyta</taxon>
        <taxon>Magnoliopsida</taxon>
        <taxon>eudicotyledons</taxon>
        <taxon>Gunneridae</taxon>
        <taxon>Pentapetalae</taxon>
        <taxon>rosids</taxon>
        <taxon>fabids</taxon>
        <taxon>Malpighiales</taxon>
        <taxon>Salicaceae</taxon>
        <taxon>Saliceae</taxon>
        <taxon>Salix</taxon>
    </lineage>
</organism>